<dbReference type="Proteomes" id="UP000053593">
    <property type="component" value="Unassembled WGS sequence"/>
</dbReference>
<evidence type="ECO:0000313" key="2">
    <source>
        <dbReference type="Proteomes" id="UP000053593"/>
    </source>
</evidence>
<evidence type="ECO:0000313" key="1">
    <source>
        <dbReference type="EMBL" id="KIK51293.1"/>
    </source>
</evidence>
<name>A0A0D0C913_9AGAR</name>
<protein>
    <submittedName>
        <fullName evidence="1">Uncharacterized protein</fullName>
    </submittedName>
</protein>
<dbReference type="HOGENOM" id="CLU_2427228_0_0_1"/>
<keyword evidence="2" id="KW-1185">Reference proteome</keyword>
<accession>A0A0D0C913</accession>
<organism evidence="1 2">
    <name type="scientific">Collybiopsis luxurians FD-317 M1</name>
    <dbReference type="NCBI Taxonomy" id="944289"/>
    <lineage>
        <taxon>Eukaryota</taxon>
        <taxon>Fungi</taxon>
        <taxon>Dikarya</taxon>
        <taxon>Basidiomycota</taxon>
        <taxon>Agaricomycotina</taxon>
        <taxon>Agaricomycetes</taxon>
        <taxon>Agaricomycetidae</taxon>
        <taxon>Agaricales</taxon>
        <taxon>Marasmiineae</taxon>
        <taxon>Omphalotaceae</taxon>
        <taxon>Collybiopsis</taxon>
        <taxon>Collybiopsis luxurians</taxon>
    </lineage>
</organism>
<reference evidence="1 2" key="1">
    <citation type="submission" date="2014-04" db="EMBL/GenBank/DDBJ databases">
        <title>Evolutionary Origins and Diversification of the Mycorrhizal Mutualists.</title>
        <authorList>
            <consortium name="DOE Joint Genome Institute"/>
            <consortium name="Mycorrhizal Genomics Consortium"/>
            <person name="Kohler A."/>
            <person name="Kuo A."/>
            <person name="Nagy L.G."/>
            <person name="Floudas D."/>
            <person name="Copeland A."/>
            <person name="Barry K.W."/>
            <person name="Cichocki N."/>
            <person name="Veneault-Fourrey C."/>
            <person name="LaButti K."/>
            <person name="Lindquist E.A."/>
            <person name="Lipzen A."/>
            <person name="Lundell T."/>
            <person name="Morin E."/>
            <person name="Murat C."/>
            <person name="Riley R."/>
            <person name="Ohm R."/>
            <person name="Sun H."/>
            <person name="Tunlid A."/>
            <person name="Henrissat B."/>
            <person name="Grigoriev I.V."/>
            <person name="Hibbett D.S."/>
            <person name="Martin F."/>
        </authorList>
    </citation>
    <scope>NUCLEOTIDE SEQUENCE [LARGE SCALE GENOMIC DNA]</scope>
    <source>
        <strain evidence="1 2">FD-317 M1</strain>
    </source>
</reference>
<dbReference type="EMBL" id="KN834867">
    <property type="protein sequence ID" value="KIK51293.1"/>
    <property type="molecule type" value="Genomic_DNA"/>
</dbReference>
<proteinExistence type="predicted"/>
<dbReference type="AlphaFoldDB" id="A0A0D0C913"/>
<sequence length="91" mass="9952">MGRPDPTKLKGCFHCQPFFAQHGAKDCKGTPMLMVPYRALTSLDLSRAYEVYGKTKRPITVNALLSYVLQGKAVSAVLPVVAIDDISNSPR</sequence>
<gene>
    <name evidence="1" type="ORF">GYMLUDRAFT_252203</name>
</gene>